<evidence type="ECO:0000313" key="2">
    <source>
        <dbReference type="Proteomes" id="UP000708208"/>
    </source>
</evidence>
<organism evidence="1 2">
    <name type="scientific">Allacma fusca</name>
    <dbReference type="NCBI Taxonomy" id="39272"/>
    <lineage>
        <taxon>Eukaryota</taxon>
        <taxon>Metazoa</taxon>
        <taxon>Ecdysozoa</taxon>
        <taxon>Arthropoda</taxon>
        <taxon>Hexapoda</taxon>
        <taxon>Collembola</taxon>
        <taxon>Symphypleona</taxon>
        <taxon>Sminthuridae</taxon>
        <taxon>Allacma</taxon>
    </lineage>
</organism>
<accession>A0A8J2LA86</accession>
<protein>
    <submittedName>
        <fullName evidence="1">Uncharacterized protein</fullName>
    </submittedName>
</protein>
<dbReference type="Proteomes" id="UP000708208">
    <property type="component" value="Unassembled WGS sequence"/>
</dbReference>
<dbReference type="PANTHER" id="PTHR47331">
    <property type="entry name" value="PHD-TYPE DOMAIN-CONTAINING PROTEIN"/>
    <property type="match status" value="1"/>
</dbReference>
<sequence>MKRFQFLERKLSNNHDLNEQYSKCMQEYIDLGHMKLVPEDELNLPDSETYYLPHHAVLKESSTSTNLRVVFDASAKTSSGYSLNDKMLIGPVVQNDLYSILFPTVDFCLSWGYRENVPSYSA</sequence>
<keyword evidence="2" id="KW-1185">Reference proteome</keyword>
<dbReference type="EMBL" id="CAJVCH010548134">
    <property type="protein sequence ID" value="CAG7828591.1"/>
    <property type="molecule type" value="Genomic_DNA"/>
</dbReference>
<comment type="caution">
    <text evidence="1">The sequence shown here is derived from an EMBL/GenBank/DDBJ whole genome shotgun (WGS) entry which is preliminary data.</text>
</comment>
<name>A0A8J2LA86_9HEXA</name>
<evidence type="ECO:0000313" key="1">
    <source>
        <dbReference type="EMBL" id="CAG7828591.1"/>
    </source>
</evidence>
<dbReference type="OrthoDB" id="8065733at2759"/>
<dbReference type="AlphaFoldDB" id="A0A8J2LA86"/>
<gene>
    <name evidence="1" type="ORF">AFUS01_LOCUS38509</name>
</gene>
<dbReference type="PANTHER" id="PTHR47331:SF1">
    <property type="entry name" value="GAG-LIKE PROTEIN"/>
    <property type="match status" value="1"/>
</dbReference>
<reference evidence="1" key="1">
    <citation type="submission" date="2021-06" db="EMBL/GenBank/DDBJ databases">
        <authorList>
            <person name="Hodson N. C."/>
            <person name="Mongue J. A."/>
            <person name="Jaron S. K."/>
        </authorList>
    </citation>
    <scope>NUCLEOTIDE SEQUENCE</scope>
</reference>
<proteinExistence type="predicted"/>